<proteinExistence type="predicted"/>
<protein>
    <submittedName>
        <fullName evidence="1">Uncharacterized protein</fullName>
    </submittedName>
</protein>
<comment type="caution">
    <text evidence="1">The sequence shown here is derived from an EMBL/GenBank/DDBJ whole genome shotgun (WGS) entry which is preliminary data.</text>
</comment>
<feature type="non-terminal residue" evidence="1">
    <location>
        <position position="50"/>
    </location>
</feature>
<dbReference type="EMBL" id="MBDN02000149">
    <property type="protein sequence ID" value="RLN79346.1"/>
    <property type="molecule type" value="Genomic_DNA"/>
</dbReference>
<gene>
    <name evidence="1" type="ORF">BBO99_00005317</name>
</gene>
<reference evidence="1 2" key="1">
    <citation type="journal article" date="2019" name="Mol. Plant Pathol.">
        <title>Genome sequencing of oomycete isolates from Chile supports the New Zealand origin of Phytophthora kernoviae and makes available the first Nothophytophthora sp. genome.</title>
        <authorList>
            <person name="Studholme D.J."/>
            <person name="Panda P."/>
            <person name="Sanfuentes Von Stowasser E."/>
            <person name="Gonzalez M."/>
            <person name="Hill R."/>
            <person name="Sambles C."/>
            <person name="Grant M."/>
            <person name="Williams N.M."/>
            <person name="McDougal R.L."/>
        </authorList>
    </citation>
    <scope>NUCLEOTIDE SEQUENCE [LARGE SCALE GENOMIC DNA]</scope>
    <source>
        <strain evidence="1">Chile4</strain>
    </source>
</reference>
<accession>A0A3R7J6W3</accession>
<dbReference type="AlphaFoldDB" id="A0A3R7J6W3"/>
<name>A0A3R7J6W3_9STRA</name>
<evidence type="ECO:0000313" key="1">
    <source>
        <dbReference type="EMBL" id="RLN79346.1"/>
    </source>
</evidence>
<sequence length="50" mass="4990">METDPADEVGEVFEGAPTKKTIHVLVVVPGGATGSALSQPANSAALQNIA</sequence>
<organism evidence="1 2">
    <name type="scientific">Phytophthora kernoviae</name>
    <dbReference type="NCBI Taxonomy" id="325452"/>
    <lineage>
        <taxon>Eukaryota</taxon>
        <taxon>Sar</taxon>
        <taxon>Stramenopiles</taxon>
        <taxon>Oomycota</taxon>
        <taxon>Peronosporomycetes</taxon>
        <taxon>Peronosporales</taxon>
        <taxon>Peronosporaceae</taxon>
        <taxon>Phytophthora</taxon>
    </lineage>
</organism>
<dbReference type="Proteomes" id="UP000285624">
    <property type="component" value="Unassembled WGS sequence"/>
</dbReference>
<evidence type="ECO:0000313" key="2">
    <source>
        <dbReference type="Proteomes" id="UP000285624"/>
    </source>
</evidence>
<keyword evidence="2" id="KW-1185">Reference proteome</keyword>